<feature type="non-terminal residue" evidence="1">
    <location>
        <position position="15"/>
    </location>
</feature>
<reference evidence="1 2" key="1">
    <citation type="journal article" date="2018" name="Front. Plant Sci.">
        <title>Red Clover (Trifolium pratense) and Zigzag Clover (T. medium) - A Picture of Genomic Similarities and Differences.</title>
        <authorList>
            <person name="Dluhosova J."/>
            <person name="Istvanek J."/>
            <person name="Nedelnik J."/>
            <person name="Repkova J."/>
        </authorList>
    </citation>
    <scope>NUCLEOTIDE SEQUENCE [LARGE SCALE GENOMIC DNA]</scope>
    <source>
        <strain evidence="2">cv. 10/8</strain>
        <tissue evidence="1">Leaf</tissue>
    </source>
</reference>
<evidence type="ECO:0000313" key="1">
    <source>
        <dbReference type="EMBL" id="MCI92839.1"/>
    </source>
</evidence>
<comment type="caution">
    <text evidence="1">The sequence shown here is derived from an EMBL/GenBank/DDBJ whole genome shotgun (WGS) entry which is preliminary data.</text>
</comment>
<dbReference type="Proteomes" id="UP000265520">
    <property type="component" value="Unassembled WGS sequence"/>
</dbReference>
<name>A0A392VZB5_9FABA</name>
<accession>A0A392VZB5</accession>
<protein>
    <submittedName>
        <fullName evidence="1">Uncharacterized protein</fullName>
    </submittedName>
</protein>
<organism evidence="1 2">
    <name type="scientific">Trifolium medium</name>
    <dbReference type="NCBI Taxonomy" id="97028"/>
    <lineage>
        <taxon>Eukaryota</taxon>
        <taxon>Viridiplantae</taxon>
        <taxon>Streptophyta</taxon>
        <taxon>Embryophyta</taxon>
        <taxon>Tracheophyta</taxon>
        <taxon>Spermatophyta</taxon>
        <taxon>Magnoliopsida</taxon>
        <taxon>eudicotyledons</taxon>
        <taxon>Gunneridae</taxon>
        <taxon>Pentapetalae</taxon>
        <taxon>rosids</taxon>
        <taxon>fabids</taxon>
        <taxon>Fabales</taxon>
        <taxon>Fabaceae</taxon>
        <taxon>Papilionoideae</taxon>
        <taxon>50 kb inversion clade</taxon>
        <taxon>NPAAA clade</taxon>
        <taxon>Hologalegina</taxon>
        <taxon>IRL clade</taxon>
        <taxon>Trifolieae</taxon>
        <taxon>Trifolium</taxon>
    </lineage>
</organism>
<sequence>MVDYHLEFLTQNGSA</sequence>
<evidence type="ECO:0000313" key="2">
    <source>
        <dbReference type="Proteomes" id="UP000265520"/>
    </source>
</evidence>
<keyword evidence="2" id="KW-1185">Reference proteome</keyword>
<dbReference type="EMBL" id="LXQA011312046">
    <property type="protein sequence ID" value="MCI92839.1"/>
    <property type="molecule type" value="Genomic_DNA"/>
</dbReference>
<proteinExistence type="predicted"/>